<proteinExistence type="predicted"/>
<accession>A0A0D0UVM9</accession>
<name>A0A0D0UVM9_9TREE</name>
<dbReference type="EMBL" id="KN847911">
    <property type="protein sequence ID" value="KIR38149.1"/>
    <property type="molecule type" value="Genomic_DNA"/>
</dbReference>
<protein>
    <submittedName>
        <fullName evidence="1">Uncharacterized protein</fullName>
    </submittedName>
</protein>
<dbReference type="HOGENOM" id="CLU_1713160_0_0_1"/>
<dbReference type="Proteomes" id="UP000053392">
    <property type="component" value="Unassembled WGS sequence"/>
</dbReference>
<organism evidence="1 2">
    <name type="scientific">Cryptococcus deuterogattii Ram5</name>
    <dbReference type="NCBI Taxonomy" id="1296110"/>
    <lineage>
        <taxon>Eukaryota</taxon>
        <taxon>Fungi</taxon>
        <taxon>Dikarya</taxon>
        <taxon>Basidiomycota</taxon>
        <taxon>Agaricomycotina</taxon>
        <taxon>Tremellomycetes</taxon>
        <taxon>Tremellales</taxon>
        <taxon>Cryptococcaceae</taxon>
        <taxon>Cryptococcus</taxon>
        <taxon>Cryptococcus gattii species complex</taxon>
    </lineage>
</organism>
<sequence length="153" mass="17269">MQTAILLLTQLVGQQKLPVPQGSYAPRGIAIPEPSSIPIFTGPLHDASAVLLHTDRLYRLLRTYSLLTPLGDDVQDENRRITVLELANNSIECSALMPWLETTGWMMEEDSESGWEEWLIAFKDATMPFEWAMKELRSLYRLPFTQLSSTAAC</sequence>
<evidence type="ECO:0000313" key="2">
    <source>
        <dbReference type="Proteomes" id="UP000053392"/>
    </source>
</evidence>
<keyword evidence="2" id="KW-1185">Reference proteome</keyword>
<dbReference type="AlphaFoldDB" id="A0A0D0UVM9"/>
<reference evidence="1 2" key="1">
    <citation type="submission" date="2015-01" db="EMBL/GenBank/DDBJ databases">
        <title>The Genome Sequence of Cryptococcus gattii Ram5.</title>
        <authorList>
            <consortium name="The Broad Institute Genomics Platform"/>
            <person name="Cuomo C."/>
            <person name="Litvintseva A."/>
            <person name="Chen Y."/>
            <person name="Heitman J."/>
            <person name="Sun S."/>
            <person name="Springer D."/>
            <person name="Dromer F."/>
            <person name="Young S."/>
            <person name="Zeng Q."/>
            <person name="Gargeya S."/>
            <person name="Abouelleil A."/>
            <person name="Alvarado L."/>
            <person name="Chapman S.B."/>
            <person name="Gainer-Dewar J."/>
            <person name="Goldberg J."/>
            <person name="Griggs A."/>
            <person name="Gujja S."/>
            <person name="Hansen M."/>
            <person name="Howarth C."/>
            <person name="Imamovic A."/>
            <person name="Larimer J."/>
            <person name="Murphy C."/>
            <person name="Naylor J."/>
            <person name="Pearson M."/>
            <person name="Priest M."/>
            <person name="Roberts A."/>
            <person name="Saif S."/>
            <person name="Shea T."/>
            <person name="Sykes S."/>
            <person name="Wortman J."/>
            <person name="Nusbaum C."/>
            <person name="Birren B."/>
        </authorList>
    </citation>
    <scope>NUCLEOTIDE SEQUENCE [LARGE SCALE GENOMIC DNA]</scope>
    <source>
        <strain evidence="1 2">Ram5</strain>
    </source>
</reference>
<gene>
    <name evidence="1" type="ORF">I313_05719</name>
</gene>
<dbReference type="OrthoDB" id="2576347at2759"/>
<evidence type="ECO:0000313" key="1">
    <source>
        <dbReference type="EMBL" id="KIR38149.1"/>
    </source>
</evidence>